<dbReference type="SMART" id="SM00935">
    <property type="entry name" value="OmpH"/>
    <property type="match status" value="1"/>
</dbReference>
<dbReference type="InterPro" id="IPR005632">
    <property type="entry name" value="Chaperone_Skp"/>
</dbReference>
<dbReference type="PANTHER" id="PTHR35089">
    <property type="entry name" value="CHAPERONE PROTEIN SKP"/>
    <property type="match status" value="1"/>
</dbReference>
<protein>
    <submittedName>
        <fullName evidence="5">OmpH family outer membrane protein</fullName>
    </submittedName>
</protein>
<dbReference type="SUPFAM" id="SSF111384">
    <property type="entry name" value="OmpH-like"/>
    <property type="match status" value="1"/>
</dbReference>
<evidence type="ECO:0000313" key="6">
    <source>
        <dbReference type="Proteomes" id="UP000831607"/>
    </source>
</evidence>
<gene>
    <name evidence="5" type="ORF">DHf2319_07635</name>
</gene>
<keyword evidence="6" id="KW-1185">Reference proteome</keyword>
<evidence type="ECO:0000313" key="5">
    <source>
        <dbReference type="EMBL" id="UOD51614.1"/>
    </source>
</evidence>
<feature type="signal peptide" evidence="4">
    <location>
        <begin position="1"/>
        <end position="26"/>
    </location>
</feature>
<evidence type="ECO:0000256" key="1">
    <source>
        <dbReference type="ARBA" id="ARBA00009091"/>
    </source>
</evidence>
<feature type="chain" id="PRO_5047389980" evidence="4">
    <location>
        <begin position="27"/>
        <end position="186"/>
    </location>
</feature>
<keyword evidence="3" id="KW-0175">Coiled coil</keyword>
<evidence type="ECO:0000256" key="4">
    <source>
        <dbReference type="SAM" id="SignalP"/>
    </source>
</evidence>
<sequence>MTSRVIGAMALTAVCLALFISPVAMAQSGAQTPKKDESAQPFVVKIGFVNTQRILQDSGPSKLAQENIEKEFKKRNDDLQKEIAEFRKKVQQFEKDAPVLAESDRNRRQRELGNLDADLQRKQREIQEDFNRRRNEEFAIIIERANAAIMQIADKEQYDLILQDAVTVSDRVDITDKVIKALESKN</sequence>
<dbReference type="InterPro" id="IPR024930">
    <property type="entry name" value="Skp_dom_sf"/>
</dbReference>
<accession>A0ABY4AMR6</accession>
<dbReference type="Proteomes" id="UP000831607">
    <property type="component" value="Chromosome"/>
</dbReference>
<dbReference type="Gene3D" id="3.30.910.20">
    <property type="entry name" value="Skp domain"/>
    <property type="match status" value="1"/>
</dbReference>
<proteinExistence type="inferred from homology"/>
<evidence type="ECO:0000256" key="2">
    <source>
        <dbReference type="ARBA" id="ARBA00022729"/>
    </source>
</evidence>
<evidence type="ECO:0000256" key="3">
    <source>
        <dbReference type="SAM" id="Coils"/>
    </source>
</evidence>
<comment type="similarity">
    <text evidence="1">Belongs to the Skp family.</text>
</comment>
<reference evidence="5 6" key="1">
    <citation type="submission" date="2020-11" db="EMBL/GenBank/DDBJ databases">
        <title>Algicoccus daihaiensis sp.nov., isolated from Daihai Lake in Inner Mongolia.</title>
        <authorList>
            <person name="Kai J."/>
        </authorList>
    </citation>
    <scope>NUCLEOTIDE SEQUENCE [LARGE SCALE GENOMIC DNA]</scope>
    <source>
        <strain evidence="6">f23</strain>
    </source>
</reference>
<name>A0ABY4AMR6_9BURK</name>
<dbReference type="Pfam" id="PF03938">
    <property type="entry name" value="OmpH"/>
    <property type="match status" value="1"/>
</dbReference>
<feature type="coiled-coil region" evidence="3">
    <location>
        <begin position="69"/>
        <end position="125"/>
    </location>
</feature>
<dbReference type="EMBL" id="CP063982">
    <property type="protein sequence ID" value="UOD51614.1"/>
    <property type="molecule type" value="Genomic_DNA"/>
</dbReference>
<keyword evidence="2 4" id="KW-0732">Signal</keyword>
<dbReference type="PANTHER" id="PTHR35089:SF1">
    <property type="entry name" value="CHAPERONE PROTEIN SKP"/>
    <property type="match status" value="1"/>
</dbReference>
<organism evidence="5 6">
    <name type="scientific">Orrella daihaiensis</name>
    <dbReference type="NCBI Taxonomy" id="2782176"/>
    <lineage>
        <taxon>Bacteria</taxon>
        <taxon>Pseudomonadati</taxon>
        <taxon>Pseudomonadota</taxon>
        <taxon>Betaproteobacteria</taxon>
        <taxon>Burkholderiales</taxon>
        <taxon>Alcaligenaceae</taxon>
        <taxon>Orrella</taxon>
    </lineage>
</organism>